<comment type="caution">
    <text evidence="3">The sequence shown here is derived from an EMBL/GenBank/DDBJ whole genome shotgun (WGS) entry which is preliminary data.</text>
</comment>
<dbReference type="Pfam" id="PF09581">
    <property type="entry name" value="Spore_III_AF"/>
    <property type="match status" value="1"/>
</dbReference>
<gene>
    <name evidence="3" type="ORF">DW018_05990</name>
    <name evidence="2" type="ORF">DW652_01020</name>
</gene>
<protein>
    <recommendedName>
        <fullName evidence="6">Stage III sporulation protein AF</fullName>
    </recommendedName>
</protein>
<dbReference type="Proteomes" id="UP000286186">
    <property type="component" value="Unassembled WGS sequence"/>
</dbReference>
<reference evidence="4 5" key="1">
    <citation type="submission" date="2018-08" db="EMBL/GenBank/DDBJ databases">
        <title>A genome reference for cultivated species of the human gut microbiota.</title>
        <authorList>
            <person name="Zou Y."/>
            <person name="Xue W."/>
            <person name="Luo G."/>
        </authorList>
    </citation>
    <scope>NUCLEOTIDE SEQUENCE [LARGE SCALE GENOMIC DNA]</scope>
    <source>
        <strain evidence="3 4">AF37-4</strain>
        <strain evidence="2 5">AM23-22</strain>
    </source>
</reference>
<accession>A0A415LBC7</accession>
<evidence type="ECO:0000256" key="1">
    <source>
        <dbReference type="SAM" id="Phobius"/>
    </source>
</evidence>
<evidence type="ECO:0000313" key="3">
    <source>
        <dbReference type="EMBL" id="RHL45794.1"/>
    </source>
</evidence>
<evidence type="ECO:0000313" key="4">
    <source>
        <dbReference type="Proteomes" id="UP000283314"/>
    </source>
</evidence>
<proteinExistence type="predicted"/>
<keyword evidence="1" id="KW-0472">Membrane</keyword>
<sequence length="104" mass="11983">MEFLYQYIKNICIFSLVISLVLNIFPESSSKKYIKLFAGIVLLALIVNPIINIKNNSGDIEQIIKNYTHGSLKEENYTFENNRESLENKVYERVSNGYKENAGN</sequence>
<dbReference type="EMBL" id="QRHR01000001">
    <property type="protein sequence ID" value="RHF90822.1"/>
    <property type="molecule type" value="Genomic_DNA"/>
</dbReference>
<feature type="transmembrane region" description="Helical" evidence="1">
    <location>
        <begin position="33"/>
        <end position="51"/>
    </location>
</feature>
<dbReference type="Proteomes" id="UP000283314">
    <property type="component" value="Unassembled WGS sequence"/>
</dbReference>
<organism evidence="3 4">
    <name type="scientific">Eubacterium ventriosum</name>
    <dbReference type="NCBI Taxonomy" id="39496"/>
    <lineage>
        <taxon>Bacteria</taxon>
        <taxon>Bacillati</taxon>
        <taxon>Bacillota</taxon>
        <taxon>Clostridia</taxon>
        <taxon>Eubacteriales</taxon>
        <taxon>Eubacteriaceae</taxon>
        <taxon>Eubacterium</taxon>
    </lineage>
</organism>
<evidence type="ECO:0000313" key="5">
    <source>
        <dbReference type="Proteomes" id="UP000286186"/>
    </source>
</evidence>
<dbReference type="RefSeq" id="WP_005362904.1">
    <property type="nucleotide sequence ID" value="NZ_CABJDQ010000004.1"/>
</dbReference>
<keyword evidence="1" id="KW-1133">Transmembrane helix</keyword>
<evidence type="ECO:0008006" key="6">
    <source>
        <dbReference type="Google" id="ProtNLM"/>
    </source>
</evidence>
<dbReference type="EMBL" id="QROT01000004">
    <property type="protein sequence ID" value="RHL45794.1"/>
    <property type="molecule type" value="Genomic_DNA"/>
</dbReference>
<dbReference type="AlphaFoldDB" id="A0A415LBC7"/>
<name>A0A415LBC7_9FIRM</name>
<dbReference type="InterPro" id="IPR014245">
    <property type="entry name" value="Spore_III_AF"/>
</dbReference>
<feature type="transmembrane region" description="Helical" evidence="1">
    <location>
        <begin position="6"/>
        <end position="26"/>
    </location>
</feature>
<evidence type="ECO:0000313" key="2">
    <source>
        <dbReference type="EMBL" id="RHF90822.1"/>
    </source>
</evidence>
<keyword evidence="1" id="KW-0812">Transmembrane</keyword>
<dbReference type="GeneID" id="66466789"/>